<organism evidence="4 5">
    <name type="scientific">Macrolepiota fuliginosa MF-IS2</name>
    <dbReference type="NCBI Taxonomy" id="1400762"/>
    <lineage>
        <taxon>Eukaryota</taxon>
        <taxon>Fungi</taxon>
        <taxon>Dikarya</taxon>
        <taxon>Basidiomycota</taxon>
        <taxon>Agaricomycotina</taxon>
        <taxon>Agaricomycetes</taxon>
        <taxon>Agaricomycetidae</taxon>
        <taxon>Agaricales</taxon>
        <taxon>Agaricineae</taxon>
        <taxon>Agaricaceae</taxon>
        <taxon>Macrolepiota</taxon>
    </lineage>
</organism>
<feature type="transmembrane region" description="Helical" evidence="2">
    <location>
        <begin position="155"/>
        <end position="178"/>
    </location>
</feature>
<dbReference type="Pfam" id="PF20152">
    <property type="entry name" value="DUF6534"/>
    <property type="match status" value="1"/>
</dbReference>
<comment type="caution">
    <text evidence="4">The sequence shown here is derived from an EMBL/GenBank/DDBJ whole genome shotgun (WGS) entry which is preliminary data.</text>
</comment>
<proteinExistence type="predicted"/>
<keyword evidence="5" id="KW-1185">Reference proteome</keyword>
<name>A0A9P5XGH4_9AGAR</name>
<keyword evidence="2" id="KW-1133">Transmembrane helix</keyword>
<evidence type="ECO:0000256" key="1">
    <source>
        <dbReference type="SAM" id="MobiDB-lite"/>
    </source>
</evidence>
<evidence type="ECO:0000313" key="4">
    <source>
        <dbReference type="EMBL" id="KAF9448801.1"/>
    </source>
</evidence>
<accession>A0A9P5XGH4</accession>
<dbReference type="Proteomes" id="UP000807342">
    <property type="component" value="Unassembled WGS sequence"/>
</dbReference>
<feature type="transmembrane region" description="Helical" evidence="2">
    <location>
        <begin position="199"/>
        <end position="219"/>
    </location>
</feature>
<gene>
    <name evidence="4" type="ORF">P691DRAFT_729110</name>
</gene>
<keyword evidence="2" id="KW-0812">Transmembrane</keyword>
<dbReference type="AlphaFoldDB" id="A0A9P5XGH4"/>
<sequence>MPSTELLLGPMLIGVFANTILYGILIVQSFIYYQAYKRDPTWIRYFVLYLFLLETLNTGFDIGMMYEPLVKRFGTERAVTIAPIMLDADPIVTVMISTPVQLFMAWRIQAINKSVLITSSIVFFAICALVGGIATTVSVTLIPEFARLQRFHGAVITWLASSAAGDVVITASLVWSLYRRKTGFKSTDDQISRIMRLTIQTGAITAVSAAADVLIFVLVPKTTLNFIWDFALSKLYTNSLLSTLNARAGWNNLAGNPNDTHNVLFGDQERISGSQRQVTINGKLSHQLHPNRQISSTGVYELDTYISSNYDSEAKSPVTSNIDLERGISVTKVVETMVEDPLPEQPGQNRQRKSHPVPTEANQSS</sequence>
<feature type="transmembrane region" description="Helical" evidence="2">
    <location>
        <begin position="78"/>
        <end position="103"/>
    </location>
</feature>
<evidence type="ECO:0000313" key="5">
    <source>
        <dbReference type="Proteomes" id="UP000807342"/>
    </source>
</evidence>
<evidence type="ECO:0000259" key="3">
    <source>
        <dbReference type="Pfam" id="PF20152"/>
    </source>
</evidence>
<reference evidence="4" key="1">
    <citation type="submission" date="2020-11" db="EMBL/GenBank/DDBJ databases">
        <authorList>
            <consortium name="DOE Joint Genome Institute"/>
            <person name="Ahrendt S."/>
            <person name="Riley R."/>
            <person name="Andreopoulos W."/>
            <person name="Labutti K."/>
            <person name="Pangilinan J."/>
            <person name="Ruiz-Duenas F.J."/>
            <person name="Barrasa J.M."/>
            <person name="Sanchez-Garcia M."/>
            <person name="Camarero S."/>
            <person name="Miyauchi S."/>
            <person name="Serrano A."/>
            <person name="Linde D."/>
            <person name="Babiker R."/>
            <person name="Drula E."/>
            <person name="Ayuso-Fernandez I."/>
            <person name="Pacheco R."/>
            <person name="Padilla G."/>
            <person name="Ferreira P."/>
            <person name="Barriuso J."/>
            <person name="Kellner H."/>
            <person name="Castanera R."/>
            <person name="Alfaro M."/>
            <person name="Ramirez L."/>
            <person name="Pisabarro A.G."/>
            <person name="Kuo A."/>
            <person name="Tritt A."/>
            <person name="Lipzen A."/>
            <person name="He G."/>
            <person name="Yan M."/>
            <person name="Ng V."/>
            <person name="Cullen D."/>
            <person name="Martin F."/>
            <person name="Rosso M.-N."/>
            <person name="Henrissat B."/>
            <person name="Hibbett D."/>
            <person name="Martinez A.T."/>
            <person name="Grigoriev I.V."/>
        </authorList>
    </citation>
    <scope>NUCLEOTIDE SEQUENCE</scope>
    <source>
        <strain evidence="4">MF-IS2</strain>
    </source>
</reference>
<keyword evidence="2" id="KW-0472">Membrane</keyword>
<feature type="region of interest" description="Disordered" evidence="1">
    <location>
        <begin position="337"/>
        <end position="365"/>
    </location>
</feature>
<feature type="transmembrane region" description="Helical" evidence="2">
    <location>
        <begin position="115"/>
        <end position="143"/>
    </location>
</feature>
<feature type="transmembrane region" description="Helical" evidence="2">
    <location>
        <begin position="45"/>
        <end position="66"/>
    </location>
</feature>
<dbReference type="PANTHER" id="PTHR40465:SF1">
    <property type="entry name" value="DUF6534 DOMAIN-CONTAINING PROTEIN"/>
    <property type="match status" value="1"/>
</dbReference>
<feature type="domain" description="DUF6534" evidence="3">
    <location>
        <begin position="162"/>
        <end position="248"/>
    </location>
</feature>
<dbReference type="PANTHER" id="PTHR40465">
    <property type="entry name" value="CHROMOSOME 1, WHOLE GENOME SHOTGUN SEQUENCE"/>
    <property type="match status" value="1"/>
</dbReference>
<dbReference type="OrthoDB" id="3265526at2759"/>
<evidence type="ECO:0000256" key="2">
    <source>
        <dbReference type="SAM" id="Phobius"/>
    </source>
</evidence>
<feature type="transmembrane region" description="Helical" evidence="2">
    <location>
        <begin position="12"/>
        <end position="33"/>
    </location>
</feature>
<dbReference type="InterPro" id="IPR045339">
    <property type="entry name" value="DUF6534"/>
</dbReference>
<dbReference type="EMBL" id="MU151150">
    <property type="protein sequence ID" value="KAF9448801.1"/>
    <property type="molecule type" value="Genomic_DNA"/>
</dbReference>
<protein>
    <recommendedName>
        <fullName evidence="3">DUF6534 domain-containing protein</fullName>
    </recommendedName>
</protein>